<accession>A0A6N2BZY3</accession>
<protein>
    <submittedName>
        <fullName evidence="1">Uncharacterized protein</fullName>
    </submittedName>
</protein>
<dbReference type="EMBL" id="RXGB01001208">
    <property type="protein sequence ID" value="TMW99837.1"/>
    <property type="molecule type" value="Genomic_DNA"/>
</dbReference>
<name>A0A6N2BZY3_SOLCI</name>
<comment type="caution">
    <text evidence="1">The sequence shown here is derived from an EMBL/GenBank/DDBJ whole genome shotgun (WGS) entry which is preliminary data.</text>
</comment>
<sequence>MKIRKNCAEIAEVMTYGGIVGPSTPRRSVGGNRRLNKILLKEARGILTKCGAIEAIDETLSPRRTVLHIRHC</sequence>
<evidence type="ECO:0000313" key="1">
    <source>
        <dbReference type="EMBL" id="TMW99837.1"/>
    </source>
</evidence>
<gene>
    <name evidence="1" type="ORF">EJD97_001869</name>
</gene>
<organism evidence="1">
    <name type="scientific">Solanum chilense</name>
    <name type="common">Tomato</name>
    <name type="synonym">Lycopersicon chilense</name>
    <dbReference type="NCBI Taxonomy" id="4083"/>
    <lineage>
        <taxon>Eukaryota</taxon>
        <taxon>Viridiplantae</taxon>
        <taxon>Streptophyta</taxon>
        <taxon>Embryophyta</taxon>
        <taxon>Tracheophyta</taxon>
        <taxon>Spermatophyta</taxon>
        <taxon>Magnoliopsida</taxon>
        <taxon>eudicotyledons</taxon>
        <taxon>Gunneridae</taxon>
        <taxon>Pentapetalae</taxon>
        <taxon>asterids</taxon>
        <taxon>lamiids</taxon>
        <taxon>Solanales</taxon>
        <taxon>Solanaceae</taxon>
        <taxon>Solanoideae</taxon>
        <taxon>Solaneae</taxon>
        <taxon>Solanum</taxon>
        <taxon>Solanum subgen. Lycopersicon</taxon>
    </lineage>
</organism>
<dbReference type="AlphaFoldDB" id="A0A6N2BZY3"/>
<reference evidence="1" key="1">
    <citation type="submission" date="2019-05" db="EMBL/GenBank/DDBJ databases">
        <title>The de novo reference genome and transcriptome assemblies of the wild tomato species Solanum chilense.</title>
        <authorList>
            <person name="Stam R."/>
            <person name="Nosenko T."/>
            <person name="Hoerger A.C."/>
            <person name="Stephan W."/>
            <person name="Seidel M.A."/>
            <person name="Kuhn J.M.M."/>
            <person name="Haberer G."/>
            <person name="Tellier A."/>
        </authorList>
    </citation>
    <scope>NUCLEOTIDE SEQUENCE</scope>
    <source>
        <tissue evidence="1">Mature leaves</tissue>
    </source>
</reference>
<proteinExistence type="predicted"/>